<dbReference type="NCBIfam" id="TIGR04215">
    <property type="entry name" value="choice_anch_A"/>
    <property type="match status" value="1"/>
</dbReference>
<dbReference type="Pfam" id="PF20597">
    <property type="entry name" value="pAdhesive_15"/>
    <property type="match status" value="1"/>
</dbReference>
<protein>
    <submittedName>
        <fullName evidence="3">Choice-of-anchor A domain-containing protein</fullName>
    </submittedName>
</protein>
<evidence type="ECO:0000259" key="2">
    <source>
        <dbReference type="Pfam" id="PF20597"/>
    </source>
</evidence>
<dbReference type="Proteomes" id="UP000268727">
    <property type="component" value="Unassembled WGS sequence"/>
</dbReference>
<proteinExistence type="predicted"/>
<evidence type="ECO:0000313" key="3">
    <source>
        <dbReference type="EMBL" id="ROP36500.1"/>
    </source>
</evidence>
<sequence>MLAPTATAVTYTGELTDEGPLNRLRERLLWNFPDATSAGIGGTAQFQGSVLVGNPASTTTVTVPGLAGRFFTTTPTTTTPTAAARPGDDHDSLAGTGVDVVRPALVGGLLLVAGATALTLVARRRRG</sequence>
<dbReference type="InterPro" id="IPR026588">
    <property type="entry name" value="Choice_anch_A"/>
</dbReference>
<dbReference type="RefSeq" id="WP_246037561.1">
    <property type="nucleotide sequence ID" value="NZ_RJKM01000001.1"/>
</dbReference>
<keyword evidence="1" id="KW-0812">Transmembrane</keyword>
<dbReference type="AlphaFoldDB" id="A0A3N1H1W5"/>
<feature type="transmembrane region" description="Helical" evidence="1">
    <location>
        <begin position="100"/>
        <end position="122"/>
    </location>
</feature>
<reference evidence="3 4" key="1">
    <citation type="submission" date="2018-11" db="EMBL/GenBank/DDBJ databases">
        <title>Sequencing the genomes of 1000 actinobacteria strains.</title>
        <authorList>
            <person name="Klenk H.-P."/>
        </authorList>
    </citation>
    <scope>NUCLEOTIDE SEQUENCE [LARGE SCALE GENOMIC DNA]</scope>
    <source>
        <strain evidence="3 4">DSM 44231</strain>
    </source>
</reference>
<accession>A0A3N1H1W5</accession>
<organism evidence="3 4">
    <name type="scientific">Saccharothrix texasensis</name>
    <dbReference type="NCBI Taxonomy" id="103734"/>
    <lineage>
        <taxon>Bacteria</taxon>
        <taxon>Bacillati</taxon>
        <taxon>Actinomycetota</taxon>
        <taxon>Actinomycetes</taxon>
        <taxon>Pseudonocardiales</taxon>
        <taxon>Pseudonocardiaceae</taxon>
        <taxon>Saccharothrix</taxon>
    </lineage>
</organism>
<keyword evidence="1" id="KW-0472">Membrane</keyword>
<feature type="domain" description="Choice-of-anchor A" evidence="2">
    <location>
        <begin position="20"/>
        <end position="56"/>
    </location>
</feature>
<gene>
    <name evidence="3" type="ORF">EDD40_1772</name>
</gene>
<name>A0A3N1H1W5_9PSEU</name>
<keyword evidence="4" id="KW-1185">Reference proteome</keyword>
<comment type="caution">
    <text evidence="3">The sequence shown here is derived from an EMBL/GenBank/DDBJ whole genome shotgun (WGS) entry which is preliminary data.</text>
</comment>
<evidence type="ECO:0000256" key="1">
    <source>
        <dbReference type="SAM" id="Phobius"/>
    </source>
</evidence>
<evidence type="ECO:0000313" key="4">
    <source>
        <dbReference type="Proteomes" id="UP000268727"/>
    </source>
</evidence>
<dbReference type="EMBL" id="RJKM01000001">
    <property type="protein sequence ID" value="ROP36500.1"/>
    <property type="molecule type" value="Genomic_DNA"/>
</dbReference>
<keyword evidence="1" id="KW-1133">Transmembrane helix</keyword>